<evidence type="ECO:0000256" key="10">
    <source>
        <dbReference type="ARBA" id="ARBA00023136"/>
    </source>
</evidence>
<protein>
    <recommendedName>
        <fullName evidence="4">Chitobiosyldiphosphodolichol beta-mannosyltransferase</fullName>
        <ecNumber evidence="3">2.4.1.142</ecNumber>
    </recommendedName>
</protein>
<accession>A0AAF0EHK5</accession>
<keyword evidence="10" id="KW-0472">Membrane</keyword>
<dbReference type="EMBL" id="CP119893">
    <property type="protein sequence ID" value="WFD25905.1"/>
    <property type="molecule type" value="Genomic_DNA"/>
</dbReference>
<keyword evidence="7" id="KW-0812">Transmembrane</keyword>
<dbReference type="GO" id="GO:0004578">
    <property type="term" value="F:chitobiosyldiphosphodolichol beta-mannosyltransferase activity"/>
    <property type="evidence" value="ECO:0007669"/>
    <property type="project" value="UniProtKB-EC"/>
</dbReference>
<evidence type="ECO:0000256" key="4">
    <source>
        <dbReference type="ARBA" id="ARBA00015841"/>
    </source>
</evidence>
<keyword evidence="9" id="KW-1133">Transmembrane helix</keyword>
<evidence type="ECO:0000256" key="1">
    <source>
        <dbReference type="ARBA" id="ARBA00004389"/>
    </source>
</evidence>
<dbReference type="EC" id="2.4.1.142" evidence="3"/>
<dbReference type="Gene3D" id="3.40.50.2000">
    <property type="entry name" value="Glycogen Phosphorylase B"/>
    <property type="match status" value="1"/>
</dbReference>
<dbReference type="PANTHER" id="PTHR13036">
    <property type="entry name" value="BETA1,4 MANNOSYLTRANSFERASE"/>
    <property type="match status" value="1"/>
</dbReference>
<comment type="subcellular location">
    <subcellularLocation>
        <location evidence="1">Endoplasmic reticulum membrane</location>
        <topology evidence="1">Single-pass membrane protein</topology>
    </subcellularLocation>
</comment>
<evidence type="ECO:0000313" key="13">
    <source>
        <dbReference type="Proteomes" id="UP001213623"/>
    </source>
</evidence>
<keyword evidence="6" id="KW-0808">Transferase</keyword>
<comment type="function">
    <text evidence="11">Participates in the formation of the lipid-linked precursor oligosaccharide for N-glycosylation. Involved in assembling the dolichol-pyrophosphate-GlcNAc(2)-Man(5) intermediate on the cytoplasmic surface of the ER.</text>
</comment>
<name>A0AAF0EHK5_9BASI</name>
<evidence type="ECO:0000256" key="6">
    <source>
        <dbReference type="ARBA" id="ARBA00022679"/>
    </source>
</evidence>
<dbReference type="PANTHER" id="PTHR13036:SF0">
    <property type="entry name" value="CHITOBIOSYLDIPHOSPHODOLICHOL BETA-MANNOSYLTRANSFERASE"/>
    <property type="match status" value="1"/>
</dbReference>
<keyword evidence="13" id="KW-1185">Reference proteome</keyword>
<dbReference type="Proteomes" id="UP001213623">
    <property type="component" value="Chromosome 2"/>
</dbReference>
<dbReference type="Pfam" id="PF13692">
    <property type="entry name" value="Glyco_trans_1_4"/>
    <property type="match status" value="1"/>
</dbReference>
<evidence type="ECO:0000313" key="12">
    <source>
        <dbReference type="EMBL" id="WFD25905.1"/>
    </source>
</evidence>
<reference evidence="12" key="1">
    <citation type="submission" date="2023-03" db="EMBL/GenBank/DDBJ databases">
        <title>Mating type loci evolution in Malassezia.</title>
        <authorList>
            <person name="Coelho M.A."/>
        </authorList>
    </citation>
    <scope>NUCLEOTIDE SEQUENCE</scope>
    <source>
        <strain evidence="12">CBS 9557</strain>
    </source>
</reference>
<dbReference type="AlphaFoldDB" id="A0AAF0EHK5"/>
<evidence type="ECO:0000256" key="9">
    <source>
        <dbReference type="ARBA" id="ARBA00022989"/>
    </source>
</evidence>
<proteinExistence type="predicted"/>
<gene>
    <name evidence="12" type="ORF">MNAN1_000873</name>
</gene>
<sequence length="387" mass="42203">MCYHVRSLIDAGWSVGVAGYFETPLPSDLETSVRRLPVWTPPRALQKLPRALFVVAAAAKVPIQALSLFAQLVTCYPWPALVLVQTPPAIPTLGIVRGACALNGSRLVIDWHNLGYTLLALKLGPRSVLVRVAYALERVLGARADLHLFVTHAMRDHLCTQWHLRGRTAVLHDRPPAHFRRLSPLERETFLARMPSAFRGPSKLVVSSTSWTPDEDLGMLVDAVSLYEAHARRDPAVPSICVVITGRGPLREAHERAMAARAHREGWTHVAIHTTWLAADDYPRLLGAADLGVSLHTSSSGLDLPMKVVDMLGCGLPVCALTFACLTELLEPGVNGVVFSNAPELAACLADLLTNRRHLPQPGFVGTDAPTWPAQWAQTLAPLLRLP</sequence>
<dbReference type="GO" id="GO:0005789">
    <property type="term" value="C:endoplasmic reticulum membrane"/>
    <property type="evidence" value="ECO:0007669"/>
    <property type="project" value="UniProtKB-SubCell"/>
</dbReference>
<organism evidence="12 13">
    <name type="scientific">Malassezia nana</name>
    <dbReference type="NCBI Taxonomy" id="180528"/>
    <lineage>
        <taxon>Eukaryota</taxon>
        <taxon>Fungi</taxon>
        <taxon>Dikarya</taxon>
        <taxon>Basidiomycota</taxon>
        <taxon>Ustilaginomycotina</taxon>
        <taxon>Malasseziomycetes</taxon>
        <taxon>Malasseziales</taxon>
        <taxon>Malasseziaceae</taxon>
        <taxon>Malassezia</taxon>
    </lineage>
</organism>
<keyword evidence="5" id="KW-0328">Glycosyltransferase</keyword>
<evidence type="ECO:0000256" key="2">
    <source>
        <dbReference type="ARBA" id="ARBA00004922"/>
    </source>
</evidence>
<evidence type="ECO:0000256" key="3">
    <source>
        <dbReference type="ARBA" id="ARBA00012611"/>
    </source>
</evidence>
<dbReference type="InterPro" id="IPR026051">
    <property type="entry name" value="ALG1-like"/>
</dbReference>
<evidence type="ECO:0000256" key="8">
    <source>
        <dbReference type="ARBA" id="ARBA00022824"/>
    </source>
</evidence>
<dbReference type="SUPFAM" id="SSF53756">
    <property type="entry name" value="UDP-Glycosyltransferase/glycogen phosphorylase"/>
    <property type="match status" value="1"/>
</dbReference>
<evidence type="ECO:0000256" key="11">
    <source>
        <dbReference type="ARBA" id="ARBA00024899"/>
    </source>
</evidence>
<evidence type="ECO:0000256" key="5">
    <source>
        <dbReference type="ARBA" id="ARBA00022676"/>
    </source>
</evidence>
<evidence type="ECO:0000256" key="7">
    <source>
        <dbReference type="ARBA" id="ARBA00022692"/>
    </source>
</evidence>
<keyword evidence="8" id="KW-0256">Endoplasmic reticulum</keyword>
<comment type="pathway">
    <text evidence="2">Protein modification; protein glycosylation.</text>
</comment>